<dbReference type="InterPro" id="IPR039278">
    <property type="entry name" value="Red1"/>
</dbReference>
<evidence type="ECO:0000259" key="3">
    <source>
        <dbReference type="Pfam" id="PF10650"/>
    </source>
</evidence>
<keyword evidence="1" id="KW-0175">Coiled coil</keyword>
<evidence type="ECO:0000256" key="2">
    <source>
        <dbReference type="SAM" id="MobiDB-lite"/>
    </source>
</evidence>
<comment type="caution">
    <text evidence="4">The sequence shown here is derived from an EMBL/GenBank/DDBJ whole genome shotgun (WGS) entry which is preliminary data.</text>
</comment>
<dbReference type="SUPFAM" id="SSF48452">
    <property type="entry name" value="TPR-like"/>
    <property type="match status" value="1"/>
</dbReference>
<evidence type="ECO:0000256" key="1">
    <source>
        <dbReference type="SAM" id="Coils"/>
    </source>
</evidence>
<feature type="region of interest" description="Disordered" evidence="2">
    <location>
        <begin position="44"/>
        <end position="73"/>
    </location>
</feature>
<feature type="compositionally biased region" description="Basic and acidic residues" evidence="2">
    <location>
        <begin position="686"/>
        <end position="696"/>
    </location>
</feature>
<dbReference type="InterPro" id="IPR011990">
    <property type="entry name" value="TPR-like_helical_dom_sf"/>
</dbReference>
<feature type="compositionally biased region" description="Basic and acidic residues" evidence="2">
    <location>
        <begin position="666"/>
        <end position="677"/>
    </location>
</feature>
<feature type="region of interest" description="Disordered" evidence="2">
    <location>
        <begin position="838"/>
        <end position="859"/>
    </location>
</feature>
<evidence type="ECO:0000313" key="4">
    <source>
        <dbReference type="EMBL" id="KAL1217778.1"/>
    </source>
</evidence>
<protein>
    <recommendedName>
        <fullName evidence="3">Putative zinc-finger domain-containing protein</fullName>
    </recommendedName>
</protein>
<feature type="region of interest" description="Disordered" evidence="2">
    <location>
        <begin position="1"/>
        <end position="28"/>
    </location>
</feature>
<proteinExistence type="predicted"/>
<feature type="compositionally biased region" description="Polar residues" evidence="2">
    <location>
        <begin position="568"/>
        <end position="585"/>
    </location>
</feature>
<dbReference type="PANTHER" id="PTHR21563:SF3">
    <property type="entry name" value="ZINC FINGER C3H1 DOMAIN-CONTAINING PROTEIN"/>
    <property type="match status" value="1"/>
</dbReference>
<feature type="domain" description="Putative zinc-finger" evidence="3">
    <location>
        <begin position="808"/>
        <end position="828"/>
    </location>
</feature>
<dbReference type="Pfam" id="PF10650">
    <property type="entry name" value="zf-C3H1"/>
    <property type="match status" value="1"/>
</dbReference>
<dbReference type="Proteomes" id="UP001558713">
    <property type="component" value="Unassembled WGS sequence"/>
</dbReference>
<feature type="coiled-coil region" evidence="1">
    <location>
        <begin position="422"/>
        <end position="449"/>
    </location>
</feature>
<feature type="region of interest" description="Disordered" evidence="2">
    <location>
        <begin position="666"/>
        <end position="712"/>
    </location>
</feature>
<dbReference type="InterPro" id="IPR019607">
    <property type="entry name" value="Putative_zinc-finger_domain"/>
</dbReference>
<gene>
    <name evidence="4" type="ORF">V5N11_009552</name>
</gene>
<evidence type="ECO:0000313" key="5">
    <source>
        <dbReference type="Proteomes" id="UP001558713"/>
    </source>
</evidence>
<name>A0ABD1BKV2_CARAN</name>
<reference evidence="4 5" key="1">
    <citation type="submission" date="2024-04" db="EMBL/GenBank/DDBJ databases">
        <title>Genome assembly C_amara_ONT_v2.</title>
        <authorList>
            <person name="Yant L."/>
            <person name="Moore C."/>
            <person name="Slenker M."/>
        </authorList>
    </citation>
    <scope>NUCLEOTIDE SEQUENCE [LARGE SCALE GENOMIC DNA]</scope>
    <source>
        <tissue evidence="4">Leaf</tissue>
    </source>
</reference>
<feature type="region of interest" description="Disordered" evidence="2">
    <location>
        <begin position="107"/>
        <end position="145"/>
    </location>
</feature>
<sequence length="1611" mass="179590">MTTPTTGKHATVTGKEEGELSASDEEVQPMQTCTRAPLAEHVSVSSAHIQRPQAGNDGSLIKPADTTPLKLTHPGGRIVEKKQPVSIAAIHGKKFSARSNNSNLVINFSDDDSGSESDGKRRTQTIKIQPKGTVSGNRNPSPLLPTKLQGPRQIDNRAIKKKALSISTFSHAATSKVSNLSLAKEMKSNKNIPTSERTVIKDTRRPEQIVEPNRNKLQDLRQQIALRESELKLKAAQPKKDAINQKISPARKLGMVSYAAKQRELDEPAKKRLKVSGIDTSQPVIDYRVPASSVAPIKAPGIQSLLPGINANASCKHLGSNSNEIVPAVISQHIVEGNTSSSVLQQSASKANHYEGVRCGQPDLPVHMTSRELETMKNVDRSVSSDQLLKIVDGNYQPCLNSSGLWNIPGNTTAPGHSQLDMLSLTNLEETLDRELEEAQERKRLCEIEERNALKVYRKAQRSLIEANARCAELYSKREILSAHYGSLIVRDSRLLWPSVHPEHPGSGFHFLNNSNTENNDLATKTDITQHTQLETNHIYNNEYGGSHPLPRSRSAQNLGSEPCSDLDASTSDGLPCSNKQTASRLYSPASDANILPDDESFPVDHESTEGDLGHQMENLEQTLGNQNSMLLEASLRSKLFERLVPREEFRGGTCFNGETVIDRRDDSDVASDRTQRDGSSPFSEKYQHNDSRELSTSKLQGSPSEAPVEQRAIEESSIDMESHRISPENDLLSSVSLSGPLFRSTINHLKTPGSSIMSLGPEYTLQNKSYCLYSDERERRSLPETPVYGEKIGFYTCNLKVDPFWPLCMYELRGRCNNDECSWQHFKDFSDDNLHRSLHNPPDGRVGSSLHQKKHNSSRESQTFDMVLLPTYFTCLDSMKVDSWSYASILAQRHGQIWWKHFSICLASSNSFYKNIPARENEGRIEVLGNSRTYSSYFRIKPSLMNLLKQGSDAAIEPVEMALITFSQEVDQSEGLIQALSVLSRGLEGDPASEILWTVYLLIYYAYEGSDGRDMLSYGVKLCSGSYVIWLMYIYSRGQLTDQLIAYDAALSALCNHASGSIDRDHASACILDVLLQMFNLLCISGNVSKAIQRISKLQAPIAVFDDPEFSLMSHILTCLTYSDKCVFWVCCVYLVIYRILPDSVVQRLEMEKELVEIEWPSVNLEDDRKQMALRLFDKGMCSVEDCTNNGWSKNGIQERPAGLFALNHALFMIAVDELGNCRDILKASVKLYPTCLELKLLAARIQPNESKDTFSSGFEELLKQEAKEASGIQCIWNQYAENALQGGSYDLARELMSRWYVSVWDVLSNKNKAVLANDEGGDDSLLESALSDLSVASDQMDAMFGYLNLSLHNVLQSNWTGARLAIDQALKATTPEHFMHCLREHAVFQLINELQQTGEFSINLQLRLLNSYLDQASSIPAKEPLSWKFISNNAEKPRVRKLVTNLLAPISSELLVVNVVLEAWHGPSLVPEKPSKQKELVDFVETILGLVPCNYPLALSVSKLLRKEEKHSDSGSSLGIHFWAGLNLVSTISCAIPIAPEYIWVEAGEILSNINGFKTRAERFLKKALSVYPMSVKLWRCYRSLCRSIEDKRGIEIDEAARKKGFTLD</sequence>
<keyword evidence="5" id="KW-1185">Reference proteome</keyword>
<dbReference type="PANTHER" id="PTHR21563">
    <property type="entry name" value="ZINC FINGER C3H1 DOMAIN-CONTAINING PROTEIN"/>
    <property type="match status" value="1"/>
</dbReference>
<feature type="region of interest" description="Disordered" evidence="2">
    <location>
        <begin position="540"/>
        <end position="611"/>
    </location>
</feature>
<dbReference type="EMBL" id="JBANAX010000236">
    <property type="protein sequence ID" value="KAL1217778.1"/>
    <property type="molecule type" value="Genomic_DNA"/>
</dbReference>
<organism evidence="4 5">
    <name type="scientific">Cardamine amara subsp. amara</name>
    <dbReference type="NCBI Taxonomy" id="228776"/>
    <lineage>
        <taxon>Eukaryota</taxon>
        <taxon>Viridiplantae</taxon>
        <taxon>Streptophyta</taxon>
        <taxon>Embryophyta</taxon>
        <taxon>Tracheophyta</taxon>
        <taxon>Spermatophyta</taxon>
        <taxon>Magnoliopsida</taxon>
        <taxon>eudicotyledons</taxon>
        <taxon>Gunneridae</taxon>
        <taxon>Pentapetalae</taxon>
        <taxon>rosids</taxon>
        <taxon>malvids</taxon>
        <taxon>Brassicales</taxon>
        <taxon>Brassicaceae</taxon>
        <taxon>Cardamineae</taxon>
        <taxon>Cardamine</taxon>
    </lineage>
</organism>
<accession>A0ABD1BKV2</accession>